<dbReference type="PANTHER" id="PTHR48071">
    <property type="entry name" value="SRCR DOMAIN-CONTAINING PROTEIN"/>
    <property type="match status" value="1"/>
</dbReference>
<sequence>MPNLAGPAVRLIDETGSHSSSGLVEVQTANGHGTVCGLDQGAADTICRLMGFQEGSVVKGACSSIHGHNLCGSRGMPVAMQQLSCKGTEQNLAQCQWVVPRGECLEHFHDSVVECHGGSASSSFRTALRLVDAQGRPSQSSSGRLEVLLQGHGWSPVCSSGFGIGSAAAACKSLGFAAVDGNPVHSCNEDEDICGTALPQVQLLCDGTEPDVSKCSQKVGDEVFCAPHENDVARARTPLCTGRHRLQHWLQSTC</sequence>
<dbReference type="PANTHER" id="PTHR48071:SF18">
    <property type="entry name" value="DELETED IN MALIGNANT BRAIN TUMORS 1 PROTEIN-RELATED"/>
    <property type="match status" value="1"/>
</dbReference>
<accession>A0A812TCW7</accession>
<organism evidence="3 4">
    <name type="scientific">Symbiodinium pilosum</name>
    <name type="common">Dinoflagellate</name>
    <dbReference type="NCBI Taxonomy" id="2952"/>
    <lineage>
        <taxon>Eukaryota</taxon>
        <taxon>Sar</taxon>
        <taxon>Alveolata</taxon>
        <taxon>Dinophyceae</taxon>
        <taxon>Suessiales</taxon>
        <taxon>Symbiodiniaceae</taxon>
        <taxon>Symbiodinium</taxon>
    </lineage>
</organism>
<keyword evidence="4" id="KW-1185">Reference proteome</keyword>
<dbReference type="InterPro" id="IPR036772">
    <property type="entry name" value="SRCR-like_dom_sf"/>
</dbReference>
<gene>
    <name evidence="3" type="primary">LOXL2</name>
    <name evidence="3" type="ORF">SPIL2461_LOCUS13953</name>
</gene>
<evidence type="ECO:0000259" key="2">
    <source>
        <dbReference type="PROSITE" id="PS50287"/>
    </source>
</evidence>
<dbReference type="GO" id="GO:0016020">
    <property type="term" value="C:membrane"/>
    <property type="evidence" value="ECO:0007669"/>
    <property type="project" value="InterPro"/>
</dbReference>
<evidence type="ECO:0000313" key="4">
    <source>
        <dbReference type="Proteomes" id="UP000649617"/>
    </source>
</evidence>
<dbReference type="SMART" id="SM00202">
    <property type="entry name" value="SR"/>
    <property type="match status" value="2"/>
</dbReference>
<dbReference type="SUPFAM" id="SSF56487">
    <property type="entry name" value="SRCR-like"/>
    <property type="match status" value="2"/>
</dbReference>
<dbReference type="Pfam" id="PF00530">
    <property type="entry name" value="SRCR"/>
    <property type="match status" value="2"/>
</dbReference>
<name>A0A812TCW7_SYMPI</name>
<feature type="domain" description="SRCR" evidence="2">
    <location>
        <begin position="9"/>
        <end position="116"/>
    </location>
</feature>
<protein>
    <submittedName>
        <fullName evidence="3">LOXL2 protein</fullName>
    </submittedName>
</protein>
<dbReference type="InterPro" id="IPR001190">
    <property type="entry name" value="SRCR"/>
</dbReference>
<dbReference type="EMBL" id="CAJNIZ010031335">
    <property type="protein sequence ID" value="CAE7529889.1"/>
    <property type="molecule type" value="Genomic_DNA"/>
</dbReference>
<dbReference type="AlphaFoldDB" id="A0A812TCW7"/>
<dbReference type="Proteomes" id="UP000649617">
    <property type="component" value="Unassembled WGS sequence"/>
</dbReference>
<keyword evidence="1" id="KW-1015">Disulfide bond</keyword>
<dbReference type="OrthoDB" id="536948at2759"/>
<evidence type="ECO:0000256" key="1">
    <source>
        <dbReference type="ARBA" id="ARBA00023157"/>
    </source>
</evidence>
<reference evidence="3" key="1">
    <citation type="submission" date="2021-02" db="EMBL/GenBank/DDBJ databases">
        <authorList>
            <person name="Dougan E. K."/>
            <person name="Rhodes N."/>
            <person name="Thang M."/>
            <person name="Chan C."/>
        </authorList>
    </citation>
    <scope>NUCLEOTIDE SEQUENCE</scope>
</reference>
<feature type="domain" description="SRCR" evidence="2">
    <location>
        <begin position="128"/>
        <end position="237"/>
    </location>
</feature>
<comment type="caution">
    <text evidence="3">The sequence shown here is derived from an EMBL/GenBank/DDBJ whole genome shotgun (WGS) entry which is preliminary data.</text>
</comment>
<dbReference type="Gene3D" id="3.10.250.10">
    <property type="entry name" value="SRCR-like domain"/>
    <property type="match status" value="2"/>
</dbReference>
<dbReference type="PROSITE" id="PS50287">
    <property type="entry name" value="SRCR_2"/>
    <property type="match status" value="2"/>
</dbReference>
<proteinExistence type="predicted"/>
<evidence type="ECO:0000313" key="3">
    <source>
        <dbReference type="EMBL" id="CAE7529889.1"/>
    </source>
</evidence>